<feature type="transmembrane region" description="Helical" evidence="1">
    <location>
        <begin position="122"/>
        <end position="150"/>
    </location>
</feature>
<keyword evidence="1" id="KW-0812">Transmembrane</keyword>
<dbReference type="KEGG" id="ril:CRIB_1896"/>
<keyword evidence="1" id="KW-0472">Membrane</keyword>
<organism evidence="2 3">
    <name type="scientific">Romboutsia ilealis</name>
    <dbReference type="NCBI Taxonomy" id="1115758"/>
    <lineage>
        <taxon>Bacteria</taxon>
        <taxon>Bacillati</taxon>
        <taxon>Bacillota</taxon>
        <taxon>Clostridia</taxon>
        <taxon>Peptostreptococcales</taxon>
        <taxon>Peptostreptococcaceae</taxon>
        <taxon>Romboutsia</taxon>
    </lineage>
</organism>
<reference evidence="2 3" key="1">
    <citation type="submission" date="2014-04" db="EMBL/GenBank/DDBJ databases">
        <authorList>
            <person name="Hornung B.V."/>
        </authorList>
    </citation>
    <scope>NUCLEOTIDE SEQUENCE [LARGE SCALE GENOMIC DNA]</scope>
    <source>
        <strain evidence="2 3">CRIB</strain>
    </source>
</reference>
<gene>
    <name evidence="2" type="ORF">CRIB_1896</name>
</gene>
<proteinExistence type="predicted"/>
<dbReference type="Proteomes" id="UP000245622">
    <property type="component" value="Chromosome 1"/>
</dbReference>
<dbReference type="RefSeq" id="WP_276701001.1">
    <property type="nucleotide sequence ID" value="NZ_CAJUCR010000004.1"/>
</dbReference>
<evidence type="ECO:0000313" key="3">
    <source>
        <dbReference type="Proteomes" id="UP000245622"/>
    </source>
</evidence>
<feature type="transmembrane region" description="Helical" evidence="1">
    <location>
        <begin position="170"/>
        <end position="203"/>
    </location>
</feature>
<dbReference type="AlphaFoldDB" id="A0A1V1I2M0"/>
<evidence type="ECO:0000256" key="1">
    <source>
        <dbReference type="SAM" id="Phobius"/>
    </source>
</evidence>
<sequence>MNLRGTYKKSYFREINKQLIVIGLIFLTAVVIGTYLNKIWPDYQGNIANSINSIVEYYSSKISIKNIVLANLKSDIYFMMSISLSTLLVVTFPITLILFIVKGISMGYTINSAILAMKLRSINLIFITIFKNLIIILGSIVLILISINYIKEMVFEFKKSRNRSKMIFLVSRYLLNSIIVLAITSGLQVLLNTLIVSIIKFLVR</sequence>
<name>A0A1V1I2M0_9FIRM</name>
<accession>A0A1V1I2M0</accession>
<feature type="transmembrane region" description="Helical" evidence="1">
    <location>
        <begin position="20"/>
        <end position="36"/>
    </location>
</feature>
<protein>
    <recommendedName>
        <fullName evidence="4">Stage II sporulation protein M</fullName>
    </recommendedName>
</protein>
<keyword evidence="1" id="KW-1133">Transmembrane helix</keyword>
<feature type="transmembrane region" description="Helical" evidence="1">
    <location>
        <begin position="76"/>
        <end position="101"/>
    </location>
</feature>
<keyword evidence="3" id="KW-1185">Reference proteome</keyword>
<evidence type="ECO:0008006" key="4">
    <source>
        <dbReference type="Google" id="ProtNLM"/>
    </source>
</evidence>
<dbReference type="EMBL" id="LN555523">
    <property type="protein sequence ID" value="CED94502.1"/>
    <property type="molecule type" value="Genomic_DNA"/>
</dbReference>
<evidence type="ECO:0000313" key="2">
    <source>
        <dbReference type="EMBL" id="CED94502.1"/>
    </source>
</evidence>